<dbReference type="EMBL" id="AHMU02000023">
    <property type="protein sequence ID" value="EMN22625.1"/>
    <property type="molecule type" value="Genomic_DNA"/>
</dbReference>
<reference evidence="1 2" key="1">
    <citation type="submission" date="2013-01" db="EMBL/GenBank/DDBJ databases">
        <authorList>
            <person name="Harkins D.M."/>
            <person name="Durkin A.S."/>
            <person name="Brinkac L.M."/>
            <person name="Haft D.H."/>
            <person name="Selengut J.D."/>
            <person name="Sanka R."/>
            <person name="DePew J."/>
            <person name="Purushe J."/>
            <person name="Hartskeerl R.A."/>
            <person name="Ahmed A."/>
            <person name="van der Linden H."/>
            <person name="Goris M.G.A."/>
            <person name="Vinetz J.M."/>
            <person name="Sutton G.G."/>
            <person name="Nierman W.C."/>
            <person name="Fouts D.E."/>
        </authorList>
    </citation>
    <scope>NUCLEOTIDE SEQUENCE [LARGE SCALE GENOMIC DNA]</scope>
    <source>
        <strain evidence="1 2">MAVJ 401</strain>
    </source>
</reference>
<sequence>MDRQKKPELKNRKATLKNKEGISEKLRACLKAVRCRNSSREFNNNRMRPKTANYKRD</sequence>
<proteinExistence type="predicted"/>
<accession>M6JSW5</accession>
<organism evidence="1 2">
    <name type="scientific">Leptospira santarosai serovar Arenal str. MAVJ 401</name>
    <dbReference type="NCBI Taxonomy" id="1049976"/>
    <lineage>
        <taxon>Bacteria</taxon>
        <taxon>Pseudomonadati</taxon>
        <taxon>Spirochaetota</taxon>
        <taxon>Spirochaetia</taxon>
        <taxon>Leptospirales</taxon>
        <taxon>Leptospiraceae</taxon>
        <taxon>Leptospira</taxon>
    </lineage>
</organism>
<protein>
    <submittedName>
        <fullName evidence="1">Uncharacterized protein</fullName>
    </submittedName>
</protein>
<evidence type="ECO:0000313" key="1">
    <source>
        <dbReference type="EMBL" id="EMN22625.1"/>
    </source>
</evidence>
<comment type="caution">
    <text evidence="1">The sequence shown here is derived from an EMBL/GenBank/DDBJ whole genome shotgun (WGS) entry which is preliminary data.</text>
</comment>
<evidence type="ECO:0000313" key="2">
    <source>
        <dbReference type="Proteomes" id="UP000012106"/>
    </source>
</evidence>
<gene>
    <name evidence="1" type="ORF">LEP1GSC063_0043</name>
</gene>
<dbReference type="AlphaFoldDB" id="M6JSW5"/>
<name>M6JSW5_9LEPT</name>
<dbReference type="Proteomes" id="UP000012106">
    <property type="component" value="Unassembled WGS sequence"/>
</dbReference>